<dbReference type="GO" id="GO:0005261">
    <property type="term" value="F:monoatomic cation channel activity"/>
    <property type="evidence" value="ECO:0007669"/>
    <property type="project" value="TreeGrafter"/>
</dbReference>
<dbReference type="GO" id="GO:0005886">
    <property type="term" value="C:plasma membrane"/>
    <property type="evidence" value="ECO:0007669"/>
    <property type="project" value="TreeGrafter"/>
</dbReference>
<evidence type="ECO:0000256" key="9">
    <source>
        <dbReference type="SAM" id="Phobius"/>
    </source>
</evidence>
<evidence type="ECO:0000256" key="6">
    <source>
        <dbReference type="ARBA" id="ARBA00023136"/>
    </source>
</evidence>
<sequence length="1643" mass="185683">MDKIVSRKPTTQDFWYFGTPGWGQNAPPGPPPDTDKNHLNANDWTDMINVIQGLDVAPSNLKEHQRSLSCTSMRSLKDVGKSWIERTFQKRECIKFIPMPNDPTKCGCGRQQNVHPATAINPPNPTDSTDQNEINSDQNMEKWSISRHTIAESTDAFGTIEFQGGPHPFKAQYARVAFDSDPADLIFLFDRIWKMQPPKLVITVHGGIDNFDLQPKLARAFQDGLMKAATTAGAWIITSGINAGVVRHLAAALEANASGSHGRTPLVTIGIAPWGLLKKRDCFLGRDATVAYHSHAFSPKGPLVVLDDRHSYYVFVDNGTVGRYGAEIVLRQRLEEYLAQKQLMEGSTRKVPVVGIIVEGGTCAIRAVLDYVTNVPPIPVVVCEGSGRASDLIAFAHRYVQDNGNLPDAVKPQLLSLVERAFKYNKTKADKAMRELMLCVQMHSLVTVFRLGENHPQQDVDHAILTALLKGQNLAGPDQLALTLAWNRVDIAQSDVFVLGQEWPSATLHSAMMDALINDRVDFVRLLLKNGVSMHKFLTFERLEELYNTDRGPPNTLYYVVRRAVKGAESYRYTLPDIGVAIEKLTGSACQSAYTSRTFRAKYSAYKEMRKRMPRPPSHVRSTSVVDFNSDTDSNELTWTRSRALRHHMNWRSATKNENRVSSQSYSYVQEAMDRGNDDEMAFDDESPSIKRDFDFPFGDLLLWAVLTKRHQMALCMWQHGEEAMAKALVACMLYHSLSGEASNDYLEIDLHNEYKKYSEEFGRLSVDLLDQCHQQDESATLQLLTYELKNWGGQTCLSLAVIARNKAFVAHPCCQILICDLWNGGLRMRSQPNLKVLIGLLCPPSILFLEFKSLEELQLQPQSASEHAADVEVDDESRASELGWNGKDNKAYKADGEEMKLKEKKRSSSARVSIKNVGVPRFVISNDEGDHYSLGGTALSESDWQKPDNESISIRRKSSFIMPRIRRSLHWKQKLYEFYMAPITSYWTWTLSYLVFVCAFTYVLLIDLPVTPTVIEWLLVVYVIVFALERCRMLILSEPRSFRQRLKAFFSRPANLLTTFAVIFFFVGFFCRMHPDYRHSYGRVMLVLSIVAWQLKMFEYLNVHKAFGPNIYIAALMLQSTMTIMVLLTVGILVFGTIKQTIHHPHEEFDWALVSKLFLVPYLMLYGELFTEDIDGCYDLDHHGCVPGHWIPVIFMVIYLLMTYVLILNLLIAIFNNIFSEKNAISQQVWLIGRYASVMEYENTSFLPPPFTVISHLYMLIKFLRIRFFANRKTAANRQSENIFDFSLKLFLNEKQQKKLYAFEEDCIELLMRNKTNFKNTSSDQVIRRTAERVENISAKINDMMTAEAALRNEIREKDAQLDTMQRNQREMVDILYQLSYNLSTLTEATSHSNVTRRCSDQDALTPVIFSRKPSTHLTVTNTAVAPSPPPPLTPSSCVNDEAPTTSSADADDHPIEISDTQVNRESNTPSPKMRKFHIVVVEDSLKDCESSSESDDESSDKSSPKKTVDIAPPIPTILSTRCNSTTGEQSNSSLEKLAFPVSALSLQRALIEQVPLDRYPNRSSMPNLVSAARPQSLKERRSQNFYDESSIMNHGIVSLPTISGSLALTPISNEGARSPSPYMASSQPEHEAERKVTFANS</sequence>
<dbReference type="PANTHER" id="PTHR13800">
    <property type="entry name" value="TRANSIENT RECEPTOR POTENTIAL CATION CHANNEL, SUBFAMILY M, MEMBER 6"/>
    <property type="match status" value="1"/>
</dbReference>
<keyword evidence="5" id="KW-0406">Ion transport</keyword>
<name>A0A914X9D2_9BILA</name>
<feature type="domain" description="TRPM-like" evidence="12">
    <location>
        <begin position="666"/>
        <end position="812"/>
    </location>
</feature>
<keyword evidence="2" id="KW-0813">Transport</keyword>
<feature type="domain" description="TRPM-like" evidence="12">
    <location>
        <begin position="496"/>
        <end position="609"/>
    </location>
</feature>
<dbReference type="PANTHER" id="PTHR13800:SF1">
    <property type="entry name" value="TRANSIENT RECEPTOR POTENTIAL CATION CHANNEL TRPM"/>
    <property type="match status" value="1"/>
</dbReference>
<feature type="transmembrane region" description="Helical" evidence="9">
    <location>
        <begin position="1111"/>
        <end position="1138"/>
    </location>
</feature>
<dbReference type="InterPro" id="IPR050927">
    <property type="entry name" value="TRPM"/>
</dbReference>
<keyword evidence="7" id="KW-0407">Ion channel</keyword>
<feature type="region of interest" description="Disordered" evidence="8">
    <location>
        <begin position="1611"/>
        <end position="1643"/>
    </location>
</feature>
<dbReference type="InterPro" id="IPR041491">
    <property type="entry name" value="TRPM_SLOG"/>
</dbReference>
<reference evidence="14" key="1">
    <citation type="submission" date="2022-11" db="UniProtKB">
        <authorList>
            <consortium name="WormBaseParasite"/>
        </authorList>
    </citation>
    <scope>IDENTIFICATION</scope>
</reference>
<feature type="transmembrane region" description="Helical" evidence="9">
    <location>
        <begin position="1150"/>
        <end position="1171"/>
    </location>
</feature>
<keyword evidence="13" id="KW-1185">Reference proteome</keyword>
<evidence type="ECO:0000259" key="10">
    <source>
        <dbReference type="Pfam" id="PF00520"/>
    </source>
</evidence>
<dbReference type="Proteomes" id="UP000887566">
    <property type="component" value="Unplaced"/>
</dbReference>
<evidence type="ECO:0000256" key="5">
    <source>
        <dbReference type="ARBA" id="ARBA00023065"/>
    </source>
</evidence>
<dbReference type="InterPro" id="IPR057366">
    <property type="entry name" value="TRPM-like"/>
</dbReference>
<dbReference type="WBParaSite" id="PSAMB.scaffold696size43574.g7996.t1">
    <property type="protein sequence ID" value="PSAMB.scaffold696size43574.g7996.t1"/>
    <property type="gene ID" value="PSAMB.scaffold696size43574.g7996"/>
</dbReference>
<organism evidence="13 14">
    <name type="scientific">Plectus sambesii</name>
    <dbReference type="NCBI Taxonomy" id="2011161"/>
    <lineage>
        <taxon>Eukaryota</taxon>
        <taxon>Metazoa</taxon>
        <taxon>Ecdysozoa</taxon>
        <taxon>Nematoda</taxon>
        <taxon>Chromadorea</taxon>
        <taxon>Plectida</taxon>
        <taxon>Plectina</taxon>
        <taxon>Plectoidea</taxon>
        <taxon>Plectidae</taxon>
        <taxon>Plectus</taxon>
    </lineage>
</organism>
<evidence type="ECO:0000256" key="3">
    <source>
        <dbReference type="ARBA" id="ARBA00022692"/>
    </source>
</evidence>
<feature type="transmembrane region" description="Helical" evidence="9">
    <location>
        <begin position="1081"/>
        <end position="1099"/>
    </location>
</feature>
<feature type="compositionally biased region" description="Basic and acidic residues" evidence="8">
    <location>
        <begin position="1501"/>
        <end position="1510"/>
    </location>
</feature>
<feature type="transmembrane region" description="Helical" evidence="9">
    <location>
        <begin position="1057"/>
        <end position="1074"/>
    </location>
</feature>
<feature type="transmembrane region" description="Helical" evidence="9">
    <location>
        <begin position="1018"/>
        <end position="1037"/>
    </location>
</feature>
<evidence type="ECO:0000256" key="2">
    <source>
        <dbReference type="ARBA" id="ARBA00022448"/>
    </source>
</evidence>
<keyword evidence="4 9" id="KW-1133">Transmembrane helix</keyword>
<evidence type="ECO:0000256" key="1">
    <source>
        <dbReference type="ARBA" id="ARBA00004141"/>
    </source>
</evidence>
<evidence type="ECO:0000313" key="13">
    <source>
        <dbReference type="Proteomes" id="UP000887566"/>
    </source>
</evidence>
<feature type="transmembrane region" description="Helical" evidence="9">
    <location>
        <begin position="987"/>
        <end position="1006"/>
    </location>
</feature>
<feature type="domain" description="TRPM SLOG" evidence="11">
    <location>
        <begin position="171"/>
        <end position="439"/>
    </location>
</feature>
<protein>
    <submittedName>
        <fullName evidence="14">Transient receptor potential cation channel subfamily M member 3</fullName>
    </submittedName>
</protein>
<accession>A0A914X9D2</accession>
<feature type="compositionally biased region" description="Basic and acidic residues" evidence="8">
    <location>
        <begin position="1630"/>
        <end position="1643"/>
    </location>
</feature>
<feature type="compositionally biased region" description="Polar residues" evidence="8">
    <location>
        <begin position="1519"/>
        <end position="1532"/>
    </location>
</feature>
<dbReference type="Pfam" id="PF00520">
    <property type="entry name" value="Ion_trans"/>
    <property type="match status" value="1"/>
</dbReference>
<evidence type="ECO:0000313" key="14">
    <source>
        <dbReference type="WBParaSite" id="PSAMB.scaffold696size43574.g7996.t1"/>
    </source>
</evidence>
<evidence type="ECO:0000259" key="11">
    <source>
        <dbReference type="Pfam" id="PF18139"/>
    </source>
</evidence>
<comment type="subcellular location">
    <subcellularLocation>
        <location evidence="1">Membrane</location>
        <topology evidence="1">Multi-pass membrane protein</topology>
    </subcellularLocation>
</comment>
<evidence type="ECO:0000259" key="12">
    <source>
        <dbReference type="Pfam" id="PF25508"/>
    </source>
</evidence>
<evidence type="ECO:0000256" key="4">
    <source>
        <dbReference type="ARBA" id="ARBA00022989"/>
    </source>
</evidence>
<proteinExistence type="predicted"/>
<dbReference type="InterPro" id="IPR005821">
    <property type="entry name" value="Ion_trans_dom"/>
</dbReference>
<feature type="transmembrane region" description="Helical" evidence="9">
    <location>
        <begin position="1191"/>
        <end position="1216"/>
    </location>
</feature>
<dbReference type="GO" id="GO:0030001">
    <property type="term" value="P:metal ion transport"/>
    <property type="evidence" value="ECO:0007669"/>
    <property type="project" value="TreeGrafter"/>
</dbReference>
<keyword evidence="3 9" id="KW-0812">Transmembrane</keyword>
<evidence type="ECO:0000256" key="8">
    <source>
        <dbReference type="SAM" id="MobiDB-lite"/>
    </source>
</evidence>
<dbReference type="Pfam" id="PF25508">
    <property type="entry name" value="TRPM2"/>
    <property type="match status" value="2"/>
</dbReference>
<evidence type="ECO:0000256" key="7">
    <source>
        <dbReference type="ARBA" id="ARBA00023303"/>
    </source>
</evidence>
<keyword evidence="6 9" id="KW-0472">Membrane</keyword>
<feature type="region of interest" description="Disordered" evidence="8">
    <location>
        <begin position="1422"/>
        <end position="1532"/>
    </location>
</feature>
<dbReference type="Pfam" id="PF18139">
    <property type="entry name" value="LSDAT_euk"/>
    <property type="match status" value="1"/>
</dbReference>
<feature type="domain" description="Ion transport" evidence="10">
    <location>
        <begin position="989"/>
        <end position="1225"/>
    </location>
</feature>
<feature type="compositionally biased region" description="Polar residues" evidence="8">
    <location>
        <begin position="1460"/>
        <end position="1472"/>
    </location>
</feature>